<dbReference type="RefSeq" id="WP_072345675.1">
    <property type="nucleotide sequence ID" value="NZ_FPKU01000003.1"/>
</dbReference>
<organism evidence="2 3">
    <name type="scientific">Devosia enhydra</name>
    <dbReference type="NCBI Taxonomy" id="665118"/>
    <lineage>
        <taxon>Bacteria</taxon>
        <taxon>Pseudomonadati</taxon>
        <taxon>Pseudomonadota</taxon>
        <taxon>Alphaproteobacteria</taxon>
        <taxon>Hyphomicrobiales</taxon>
        <taxon>Devosiaceae</taxon>
        <taxon>Devosia</taxon>
    </lineage>
</organism>
<dbReference type="OrthoDB" id="8112769at2"/>
<evidence type="ECO:0000256" key="1">
    <source>
        <dbReference type="SAM" id="SignalP"/>
    </source>
</evidence>
<proteinExistence type="predicted"/>
<dbReference type="AlphaFoldDB" id="A0A1K2I3A9"/>
<dbReference type="Gene3D" id="2.40.160.20">
    <property type="match status" value="1"/>
</dbReference>
<gene>
    <name evidence="2" type="ORF">SAMN02983003_3422</name>
</gene>
<dbReference type="EMBL" id="FPKU01000003">
    <property type="protein sequence ID" value="SFZ86244.1"/>
    <property type="molecule type" value="Genomic_DNA"/>
</dbReference>
<accession>A0A1K2I3A9</accession>
<protein>
    <submittedName>
        <fullName evidence="2">Lipid A 3-O-deacylase (PagL)</fullName>
    </submittedName>
</protein>
<dbReference type="Pfam" id="PF09411">
    <property type="entry name" value="PagL"/>
    <property type="match status" value="1"/>
</dbReference>
<evidence type="ECO:0000313" key="3">
    <source>
        <dbReference type="Proteomes" id="UP000183447"/>
    </source>
</evidence>
<sequence length="198" mass="21238">MKSIIACIAMMASTALSGAAIAQDAAQWLLPLEEVRVGGAISSVELIPYSIFVPEVSSFDISNLDTVTFEALFRLPDIAAFQWLGSPRIELGGVLNLRGRESVAHAGLNWHVPVFETPLFLEMGWGIGIHDAALEGATAPYRNVGCNPLVHWSLSAGAEIDPNWSVIARLQHVSHALLCGDAPNDGINNFGVSLGYRF</sequence>
<reference evidence="2 3" key="1">
    <citation type="submission" date="2016-11" db="EMBL/GenBank/DDBJ databases">
        <authorList>
            <person name="Jaros S."/>
            <person name="Januszkiewicz K."/>
            <person name="Wedrychowicz H."/>
        </authorList>
    </citation>
    <scope>NUCLEOTIDE SEQUENCE [LARGE SCALE GENOMIC DNA]</scope>
    <source>
        <strain evidence="2 3">ATCC 23634</strain>
    </source>
</reference>
<dbReference type="Proteomes" id="UP000183447">
    <property type="component" value="Unassembled WGS sequence"/>
</dbReference>
<dbReference type="STRING" id="665118.SAMN02983003_3422"/>
<evidence type="ECO:0000313" key="2">
    <source>
        <dbReference type="EMBL" id="SFZ86244.1"/>
    </source>
</evidence>
<dbReference type="InterPro" id="IPR018550">
    <property type="entry name" value="Lipid-A_deacylase-rel"/>
</dbReference>
<keyword evidence="1" id="KW-0732">Signal</keyword>
<keyword evidence="3" id="KW-1185">Reference proteome</keyword>
<feature type="chain" id="PRO_5012069082" evidence="1">
    <location>
        <begin position="23"/>
        <end position="198"/>
    </location>
</feature>
<name>A0A1K2I3A9_9HYPH</name>
<feature type="signal peptide" evidence="1">
    <location>
        <begin position="1"/>
        <end position="22"/>
    </location>
</feature>